<keyword evidence="2 5" id="KW-0560">Oxidoreductase</keyword>
<dbReference type="EMBL" id="VSSQ01058174">
    <property type="protein sequence ID" value="MPN11902.1"/>
    <property type="molecule type" value="Genomic_DNA"/>
</dbReference>
<proteinExistence type="predicted"/>
<name>A0A645FEJ7_9ZZZZ</name>
<dbReference type="InterPro" id="IPR050642">
    <property type="entry name" value="PDH_E1_Alpha_Subunit"/>
</dbReference>
<dbReference type="SUPFAM" id="SSF52518">
    <property type="entry name" value="Thiamin diphosphate-binding fold (THDP-binding)"/>
    <property type="match status" value="1"/>
</dbReference>
<evidence type="ECO:0000256" key="1">
    <source>
        <dbReference type="ARBA" id="ARBA00001964"/>
    </source>
</evidence>
<evidence type="ECO:0000259" key="4">
    <source>
        <dbReference type="Pfam" id="PF00676"/>
    </source>
</evidence>
<dbReference type="AlphaFoldDB" id="A0A645FEJ7"/>
<comment type="caution">
    <text evidence="5">The sequence shown here is derived from an EMBL/GenBank/DDBJ whole genome shotgun (WGS) entry which is preliminary data.</text>
</comment>
<organism evidence="5">
    <name type="scientific">bioreactor metagenome</name>
    <dbReference type="NCBI Taxonomy" id="1076179"/>
    <lineage>
        <taxon>unclassified sequences</taxon>
        <taxon>metagenomes</taxon>
        <taxon>ecological metagenomes</taxon>
    </lineage>
</organism>
<evidence type="ECO:0000256" key="3">
    <source>
        <dbReference type="ARBA" id="ARBA00023052"/>
    </source>
</evidence>
<dbReference type="Gene3D" id="3.40.50.970">
    <property type="match status" value="1"/>
</dbReference>
<dbReference type="InterPro" id="IPR001017">
    <property type="entry name" value="DH_E1"/>
</dbReference>
<evidence type="ECO:0000256" key="2">
    <source>
        <dbReference type="ARBA" id="ARBA00023002"/>
    </source>
</evidence>
<dbReference type="PANTHER" id="PTHR11516">
    <property type="entry name" value="PYRUVATE DEHYDROGENASE E1 COMPONENT, ALPHA SUBUNIT BACTERIAL AND ORGANELLAR"/>
    <property type="match status" value="1"/>
</dbReference>
<dbReference type="PANTHER" id="PTHR11516:SF60">
    <property type="entry name" value="PYRUVATE DEHYDROGENASE E1 COMPONENT SUBUNIT ALPHA"/>
    <property type="match status" value="1"/>
</dbReference>
<dbReference type="GO" id="GO:0004739">
    <property type="term" value="F:pyruvate dehydrogenase (acetyl-transferring) activity"/>
    <property type="evidence" value="ECO:0007669"/>
    <property type="project" value="TreeGrafter"/>
</dbReference>
<dbReference type="EC" id="1.1.1.-" evidence="5"/>
<protein>
    <submittedName>
        <fullName evidence="5">Acetoin:2,6-dichlorophenolindophenol oxidoreductase subunit alpha</fullName>
        <ecNumber evidence="5">1.1.1.-</ecNumber>
    </submittedName>
</protein>
<gene>
    <name evidence="5" type="primary">acoA_22</name>
    <name evidence="5" type="ORF">SDC9_159211</name>
</gene>
<evidence type="ECO:0000313" key="5">
    <source>
        <dbReference type="EMBL" id="MPN11902.1"/>
    </source>
</evidence>
<keyword evidence="3" id="KW-0786">Thiamine pyrophosphate</keyword>
<sequence>MQEAVEYVRNGNGPVLVESVTYRWFGHSTSDPGKYRTKEEVDSWKKKDPILKFRSYLVDNNLATAQELDELDVLSKTAVEDAVKFALNSPEPSYESAFEDIFAD</sequence>
<dbReference type="GO" id="GO:0006086">
    <property type="term" value="P:pyruvate decarboxylation to acetyl-CoA"/>
    <property type="evidence" value="ECO:0007669"/>
    <property type="project" value="TreeGrafter"/>
</dbReference>
<feature type="domain" description="Dehydrogenase E1 component" evidence="4">
    <location>
        <begin position="2"/>
        <end position="93"/>
    </location>
</feature>
<accession>A0A645FEJ7</accession>
<reference evidence="5" key="1">
    <citation type="submission" date="2019-08" db="EMBL/GenBank/DDBJ databases">
        <authorList>
            <person name="Kucharzyk K."/>
            <person name="Murdoch R.W."/>
            <person name="Higgins S."/>
            <person name="Loffler F."/>
        </authorList>
    </citation>
    <scope>NUCLEOTIDE SEQUENCE</scope>
</reference>
<comment type="cofactor">
    <cofactor evidence="1">
        <name>thiamine diphosphate</name>
        <dbReference type="ChEBI" id="CHEBI:58937"/>
    </cofactor>
</comment>
<dbReference type="InterPro" id="IPR029061">
    <property type="entry name" value="THDP-binding"/>
</dbReference>
<dbReference type="Pfam" id="PF00676">
    <property type="entry name" value="E1_dh"/>
    <property type="match status" value="1"/>
</dbReference>